<reference evidence="2 3" key="1">
    <citation type="journal article" date="2013" name="Int. J. Syst. Evol. Microbiol.">
        <title>Aquimarina gracilis sp. nov., isolated from the gut microflora of a mussel, Mytilus coruscus, and emended description of Aquimarina spongiae.</title>
        <authorList>
            <person name="Park S.C."/>
            <person name="Choe H.N."/>
            <person name="Baik K.S."/>
            <person name="Seong C.N."/>
        </authorList>
    </citation>
    <scope>NUCLEOTIDE SEQUENCE [LARGE SCALE GENOMIC DNA]</scope>
    <source>
        <strain evidence="2 3">PSC32</strain>
    </source>
</reference>
<evidence type="ECO:0000313" key="2">
    <source>
        <dbReference type="EMBL" id="MEB3345199.1"/>
    </source>
</evidence>
<keyword evidence="3" id="KW-1185">Reference proteome</keyword>
<accession>A0ABU5ZT95</accession>
<proteinExistence type="predicted"/>
<evidence type="ECO:0000313" key="3">
    <source>
        <dbReference type="Proteomes" id="UP001327027"/>
    </source>
</evidence>
<sequence length="278" mass="30490">MIRITTLLLAVFCLVFTSCSTDIEINDPALQAQVDGENFRSSSKKAMIHDDGTLVIVGSEGDQSISFTIAATKMGVYKMGQTLNEVSFQKNQTKFFVQDQETEGEVTITEIYNNEISGNFYFKNLKDSNGNSSSFNNGWFYRLPIENAVIEDTVAEEINPCLLNASLTAMVDGYEMITDDHTARLFGVDNVSIMIKATNAENEIEIVFPSDAAPGTYALSGSGDYSATFTKRKDKSSALSGTIIITEHNIDTKCLSGSFEFETRSGVQVSEGVFDFGY</sequence>
<organism evidence="2 3">
    <name type="scientific">Aquimarina gracilis</name>
    <dbReference type="NCBI Taxonomy" id="874422"/>
    <lineage>
        <taxon>Bacteria</taxon>
        <taxon>Pseudomonadati</taxon>
        <taxon>Bacteroidota</taxon>
        <taxon>Flavobacteriia</taxon>
        <taxon>Flavobacteriales</taxon>
        <taxon>Flavobacteriaceae</taxon>
        <taxon>Aquimarina</taxon>
    </lineage>
</organism>
<protein>
    <submittedName>
        <fullName evidence="2">DUF6252 family protein</fullName>
    </submittedName>
</protein>
<dbReference type="InterPro" id="IPR046219">
    <property type="entry name" value="DUF6252"/>
</dbReference>
<feature type="signal peptide" evidence="1">
    <location>
        <begin position="1"/>
        <end position="23"/>
    </location>
</feature>
<feature type="chain" id="PRO_5046394084" evidence="1">
    <location>
        <begin position="24"/>
        <end position="278"/>
    </location>
</feature>
<dbReference type="Pfam" id="PF19765">
    <property type="entry name" value="DUF6252"/>
    <property type="match status" value="2"/>
</dbReference>
<gene>
    <name evidence="2" type="ORF">U6A24_07005</name>
</gene>
<evidence type="ECO:0000256" key="1">
    <source>
        <dbReference type="SAM" id="SignalP"/>
    </source>
</evidence>
<dbReference type="RefSeq" id="WP_324179230.1">
    <property type="nucleotide sequence ID" value="NZ_BAABAW010000008.1"/>
</dbReference>
<dbReference type="Proteomes" id="UP001327027">
    <property type="component" value="Unassembled WGS sequence"/>
</dbReference>
<keyword evidence="1" id="KW-0732">Signal</keyword>
<name>A0ABU5ZT95_9FLAO</name>
<comment type="caution">
    <text evidence="2">The sequence shown here is derived from an EMBL/GenBank/DDBJ whole genome shotgun (WGS) entry which is preliminary data.</text>
</comment>
<dbReference type="PROSITE" id="PS51257">
    <property type="entry name" value="PROKAR_LIPOPROTEIN"/>
    <property type="match status" value="1"/>
</dbReference>
<dbReference type="EMBL" id="JAYKLX010000003">
    <property type="protein sequence ID" value="MEB3345199.1"/>
    <property type="molecule type" value="Genomic_DNA"/>
</dbReference>